<dbReference type="PROSITE" id="PS01304">
    <property type="entry name" value="UBIH"/>
    <property type="match status" value="1"/>
</dbReference>
<protein>
    <submittedName>
        <fullName evidence="9">UbiH/UbiF/VisC/COQ6 family ubiquinone biosynthesis hydroxylase</fullName>
    </submittedName>
</protein>
<evidence type="ECO:0000256" key="5">
    <source>
        <dbReference type="ARBA" id="ARBA00022827"/>
    </source>
</evidence>
<dbReference type="RefSeq" id="WP_167228203.1">
    <property type="nucleotide sequence ID" value="NZ_JAAQPH010000018.1"/>
</dbReference>
<dbReference type="GO" id="GO:0071949">
    <property type="term" value="F:FAD binding"/>
    <property type="evidence" value="ECO:0007669"/>
    <property type="project" value="InterPro"/>
</dbReference>
<organism evidence="9 10">
    <name type="scientific">Pelagibius litoralis</name>
    <dbReference type="NCBI Taxonomy" id="374515"/>
    <lineage>
        <taxon>Bacteria</taxon>
        <taxon>Pseudomonadati</taxon>
        <taxon>Pseudomonadota</taxon>
        <taxon>Alphaproteobacteria</taxon>
        <taxon>Rhodospirillales</taxon>
        <taxon>Rhodovibrionaceae</taxon>
        <taxon>Pelagibius</taxon>
    </lineage>
</organism>
<evidence type="ECO:0000313" key="9">
    <source>
        <dbReference type="EMBL" id="NIA71009.1"/>
    </source>
</evidence>
<sequence>MADRIETEVLIAGGGMVGLSLAVALADAGLSVMVVDRLDPSAMREEAFDGRSSAIARGSRQALTVLGLWDGMADAASPILDIRISDGLPGAARRGGASPLYLHFSHSDVPDNVPGDGGPLGHIVENTAIRRACLARAAALPGLDLRAPGELVSVTRGAAGVAARLDDGTAVTARLLVAADGRASAQRQAAGIAVTEVGYGQTGIVATVAHEFPHHGVAHEHFLPSGPFALLPMTDAQDGEGRPVHRSSLVWTERSALVPAMLALDDDGFAGELQRRFGDSLGRLSLWSHRRWSYPLSLLHAERYIDRRFALVGDAAHGIHPIAGQGLNLGLRDVAALAEAVVDARRLGLDIGSATVLQRYQRWRRFDNMALIAATDSLNRLFSTDLPPVRLLRDLGLAAVNRMPPLKRFFMRHAMGLVGDLPRLVKGETL</sequence>
<accession>A0A967KCR2</accession>
<dbReference type="PANTHER" id="PTHR43876:SF7">
    <property type="entry name" value="UBIQUINONE BIOSYNTHESIS MONOOXYGENASE COQ6, MITOCHONDRIAL"/>
    <property type="match status" value="1"/>
</dbReference>
<dbReference type="Proteomes" id="UP000761264">
    <property type="component" value="Unassembled WGS sequence"/>
</dbReference>
<comment type="caution">
    <text evidence="9">The sequence shown here is derived from an EMBL/GenBank/DDBJ whole genome shotgun (WGS) entry which is preliminary data.</text>
</comment>
<name>A0A967KCR2_9PROT</name>
<dbReference type="GO" id="GO:0006744">
    <property type="term" value="P:ubiquinone biosynthetic process"/>
    <property type="evidence" value="ECO:0007669"/>
    <property type="project" value="InterPro"/>
</dbReference>
<dbReference type="EMBL" id="JAAQPH010000018">
    <property type="protein sequence ID" value="NIA71009.1"/>
    <property type="molecule type" value="Genomic_DNA"/>
</dbReference>
<keyword evidence="4" id="KW-0285">Flavoprotein</keyword>
<evidence type="ECO:0000256" key="2">
    <source>
        <dbReference type="ARBA" id="ARBA00004749"/>
    </source>
</evidence>
<feature type="domain" description="FAD-binding" evidence="8">
    <location>
        <begin position="6"/>
        <end position="341"/>
    </location>
</feature>
<reference evidence="9" key="1">
    <citation type="submission" date="2020-03" db="EMBL/GenBank/DDBJ databases">
        <title>Genome of Pelagibius litoralis DSM 21314T.</title>
        <authorList>
            <person name="Wang G."/>
        </authorList>
    </citation>
    <scope>NUCLEOTIDE SEQUENCE</scope>
    <source>
        <strain evidence="9">DSM 21314</strain>
    </source>
</reference>
<dbReference type="FunFam" id="3.50.50.60:FF:000021">
    <property type="entry name" value="Ubiquinone biosynthesis monooxygenase COQ6"/>
    <property type="match status" value="1"/>
</dbReference>
<comment type="similarity">
    <text evidence="3">Belongs to the UbiH/COQ6 family.</text>
</comment>
<dbReference type="PANTHER" id="PTHR43876">
    <property type="entry name" value="UBIQUINONE BIOSYNTHESIS MONOOXYGENASE COQ6, MITOCHONDRIAL"/>
    <property type="match status" value="1"/>
</dbReference>
<keyword evidence="6" id="KW-0560">Oxidoreductase</keyword>
<evidence type="ECO:0000256" key="1">
    <source>
        <dbReference type="ARBA" id="ARBA00001974"/>
    </source>
</evidence>
<dbReference type="GO" id="GO:0004497">
    <property type="term" value="F:monooxygenase activity"/>
    <property type="evidence" value="ECO:0007669"/>
    <property type="project" value="UniProtKB-KW"/>
</dbReference>
<gene>
    <name evidence="9" type="ORF">HBA54_20625</name>
</gene>
<evidence type="ECO:0000256" key="7">
    <source>
        <dbReference type="ARBA" id="ARBA00023033"/>
    </source>
</evidence>
<dbReference type="GO" id="GO:0110142">
    <property type="term" value="C:ubiquinone biosynthesis complex"/>
    <property type="evidence" value="ECO:0007669"/>
    <property type="project" value="UniProtKB-ARBA"/>
</dbReference>
<dbReference type="GO" id="GO:0016705">
    <property type="term" value="F:oxidoreductase activity, acting on paired donors, with incorporation or reduction of molecular oxygen"/>
    <property type="evidence" value="ECO:0007669"/>
    <property type="project" value="InterPro"/>
</dbReference>
<evidence type="ECO:0000256" key="6">
    <source>
        <dbReference type="ARBA" id="ARBA00023002"/>
    </source>
</evidence>
<dbReference type="PRINTS" id="PR00420">
    <property type="entry name" value="RNGMNOXGNASE"/>
</dbReference>
<comment type="pathway">
    <text evidence="2">Cofactor biosynthesis; ubiquinone biosynthesis.</text>
</comment>
<comment type="cofactor">
    <cofactor evidence="1">
        <name>FAD</name>
        <dbReference type="ChEBI" id="CHEBI:57692"/>
    </cofactor>
</comment>
<proteinExistence type="inferred from homology"/>
<keyword evidence="5" id="KW-0274">FAD</keyword>
<keyword evidence="10" id="KW-1185">Reference proteome</keyword>
<dbReference type="InterPro" id="IPR010971">
    <property type="entry name" value="UbiH/COQ6"/>
</dbReference>
<dbReference type="InterPro" id="IPR018168">
    <property type="entry name" value="Ubi_Hdrlase_CS"/>
</dbReference>
<dbReference type="InterPro" id="IPR036188">
    <property type="entry name" value="FAD/NAD-bd_sf"/>
</dbReference>
<evidence type="ECO:0000313" key="10">
    <source>
        <dbReference type="Proteomes" id="UP000761264"/>
    </source>
</evidence>
<keyword evidence="9" id="KW-0830">Ubiquinone</keyword>
<dbReference type="SUPFAM" id="SSF51905">
    <property type="entry name" value="FAD/NAD(P)-binding domain"/>
    <property type="match status" value="1"/>
</dbReference>
<dbReference type="InterPro" id="IPR051205">
    <property type="entry name" value="UbiH/COQ6_monooxygenase"/>
</dbReference>
<keyword evidence="7" id="KW-0503">Monooxygenase</keyword>
<dbReference type="NCBIfam" id="TIGR01988">
    <property type="entry name" value="Ubi-OHases"/>
    <property type="match status" value="1"/>
</dbReference>
<dbReference type="Pfam" id="PF01494">
    <property type="entry name" value="FAD_binding_3"/>
    <property type="match status" value="1"/>
</dbReference>
<evidence type="ECO:0000256" key="3">
    <source>
        <dbReference type="ARBA" id="ARBA00005349"/>
    </source>
</evidence>
<dbReference type="InterPro" id="IPR002938">
    <property type="entry name" value="FAD-bd"/>
</dbReference>
<dbReference type="AlphaFoldDB" id="A0A967KCR2"/>
<evidence type="ECO:0000259" key="8">
    <source>
        <dbReference type="Pfam" id="PF01494"/>
    </source>
</evidence>
<evidence type="ECO:0000256" key="4">
    <source>
        <dbReference type="ARBA" id="ARBA00022630"/>
    </source>
</evidence>
<dbReference type="Gene3D" id="3.50.50.60">
    <property type="entry name" value="FAD/NAD(P)-binding domain"/>
    <property type="match status" value="2"/>
</dbReference>